<dbReference type="AlphaFoldDB" id="A0A073HYP4"/>
<sequence>MGKREKPEFIDATNETICTFCDKKFDKGTSIRTHLSLFHKQEHKESRLIEKLAKKTCKYCRFIFTRSNDCQMHEMRCQFKLEEIKQEEKRLKLKEKMGIFPGPAEVLVKVPKGVEMTTVKQRVKKLTYKLLTQPNIFEGDVRDLQM</sequence>
<dbReference type="EMBL" id="ARYC01000203">
    <property type="protein sequence ID" value="KEJ83128.1"/>
    <property type="molecule type" value="Genomic_DNA"/>
</dbReference>
<keyword evidence="1" id="KW-0863">Zinc-finger</keyword>
<keyword evidence="1" id="KW-0479">Metal-binding</keyword>
<gene>
    <name evidence="3" type="ORF">OXYTRIMIC_054</name>
</gene>
<keyword evidence="4" id="KW-1185">Reference proteome</keyword>
<dbReference type="Proteomes" id="UP000053232">
    <property type="component" value="Unassembled WGS sequence"/>
</dbReference>
<dbReference type="GO" id="GO:0008270">
    <property type="term" value="F:zinc ion binding"/>
    <property type="evidence" value="ECO:0007669"/>
    <property type="project" value="UniProtKB-KW"/>
</dbReference>
<keyword evidence="1" id="KW-0862">Zinc</keyword>
<dbReference type="PROSITE" id="PS00028">
    <property type="entry name" value="ZINC_FINGER_C2H2_1"/>
    <property type="match status" value="1"/>
</dbReference>
<dbReference type="PROSITE" id="PS50157">
    <property type="entry name" value="ZINC_FINGER_C2H2_2"/>
    <property type="match status" value="1"/>
</dbReference>
<protein>
    <recommendedName>
        <fullName evidence="2">C2H2-type domain-containing protein</fullName>
    </recommendedName>
</protein>
<comment type="caution">
    <text evidence="3">The sequence shown here is derived from an EMBL/GenBank/DDBJ whole genome shotgun (WGS) entry which is preliminary data.</text>
</comment>
<evidence type="ECO:0000256" key="1">
    <source>
        <dbReference type="PROSITE-ProRule" id="PRU00042"/>
    </source>
</evidence>
<feature type="domain" description="C2H2-type" evidence="2">
    <location>
        <begin position="16"/>
        <end position="44"/>
    </location>
</feature>
<dbReference type="InterPro" id="IPR013087">
    <property type="entry name" value="Znf_C2H2_type"/>
</dbReference>
<name>A0A073HYP4_9SPIT</name>
<reference evidence="4" key="1">
    <citation type="journal article" date="2014" name="Cell">
        <title>The Architecture of a Scrambled Genome Reveals Massive Levels of Genomic Rearrangement during Development.</title>
        <authorList>
            <person name="Chen X."/>
            <person name="Bracht J.R."/>
            <person name="Goldman A.D."/>
            <person name="Dolzhenko E."/>
            <person name="Clay D.M."/>
            <person name="Swart E.C."/>
            <person name="Perlman D.H."/>
            <person name="Doak T.G."/>
            <person name="Stuart A."/>
            <person name="Amemiya C.T."/>
            <person name="Sebra R.P."/>
            <person name="Landweber L.F."/>
        </authorList>
    </citation>
    <scope>NUCLEOTIDE SEQUENCE [LARGE SCALE GENOMIC DNA]</scope>
    <source>
        <strain evidence="4">JRB310</strain>
    </source>
</reference>
<accession>A0A073HYP4</accession>
<evidence type="ECO:0000313" key="3">
    <source>
        <dbReference type="EMBL" id="KEJ83128.1"/>
    </source>
</evidence>
<evidence type="ECO:0000313" key="4">
    <source>
        <dbReference type="Proteomes" id="UP000053232"/>
    </source>
</evidence>
<proteinExistence type="predicted"/>
<evidence type="ECO:0000259" key="2">
    <source>
        <dbReference type="PROSITE" id="PS50157"/>
    </source>
</evidence>
<organism evidence="3 4">
    <name type="scientific">Oxytricha trifallax</name>
    <dbReference type="NCBI Taxonomy" id="1172189"/>
    <lineage>
        <taxon>Eukaryota</taxon>
        <taxon>Sar</taxon>
        <taxon>Alveolata</taxon>
        <taxon>Ciliophora</taxon>
        <taxon>Intramacronucleata</taxon>
        <taxon>Spirotrichea</taxon>
        <taxon>Stichotrichia</taxon>
        <taxon>Sporadotrichida</taxon>
        <taxon>Oxytrichidae</taxon>
        <taxon>Oxytrichinae</taxon>
        <taxon>Oxytricha</taxon>
    </lineage>
</organism>